<proteinExistence type="predicted"/>
<evidence type="ECO:0000313" key="2">
    <source>
        <dbReference type="EMBL" id="KAF9998666.1"/>
    </source>
</evidence>
<gene>
    <name evidence="2" type="ORF">BGZ65_005855</name>
</gene>
<evidence type="ECO:0000313" key="3">
    <source>
        <dbReference type="Proteomes" id="UP000749646"/>
    </source>
</evidence>
<sequence>MADKPSATSITGAAEDPTAAAVLYEQQYAQYAEAQAAYDAYYGPGASAAYAAAVASGTTPTTGDPNAPFGPPSGGTNASAATGYGSGAQRGDYDSKASGGSSSYDHDASRSGYGDH</sequence>
<dbReference type="Proteomes" id="UP000749646">
    <property type="component" value="Unassembled WGS sequence"/>
</dbReference>
<feature type="compositionally biased region" description="Basic and acidic residues" evidence="1">
    <location>
        <begin position="104"/>
        <end position="116"/>
    </location>
</feature>
<feature type="region of interest" description="Disordered" evidence="1">
    <location>
        <begin position="54"/>
        <end position="116"/>
    </location>
</feature>
<evidence type="ECO:0000256" key="1">
    <source>
        <dbReference type="SAM" id="MobiDB-lite"/>
    </source>
</evidence>
<accession>A0A9P6SST8</accession>
<dbReference type="EMBL" id="JAAAHW010000829">
    <property type="protein sequence ID" value="KAF9998666.1"/>
    <property type="molecule type" value="Genomic_DNA"/>
</dbReference>
<name>A0A9P6SST8_9FUNG</name>
<dbReference type="AlphaFoldDB" id="A0A9P6SST8"/>
<protein>
    <submittedName>
        <fullName evidence="2">Uncharacterized protein</fullName>
    </submittedName>
</protein>
<keyword evidence="3" id="KW-1185">Reference proteome</keyword>
<feature type="non-terminal residue" evidence="2">
    <location>
        <position position="116"/>
    </location>
</feature>
<reference evidence="2" key="1">
    <citation type="journal article" date="2020" name="Fungal Divers.">
        <title>Resolving the Mortierellaceae phylogeny through synthesis of multi-gene phylogenetics and phylogenomics.</title>
        <authorList>
            <person name="Vandepol N."/>
            <person name="Liber J."/>
            <person name="Desiro A."/>
            <person name="Na H."/>
            <person name="Kennedy M."/>
            <person name="Barry K."/>
            <person name="Grigoriev I.V."/>
            <person name="Miller A.N."/>
            <person name="O'Donnell K."/>
            <person name="Stajich J.E."/>
            <person name="Bonito G."/>
        </authorList>
    </citation>
    <scope>NUCLEOTIDE SEQUENCE</scope>
    <source>
        <strain evidence="2">MES-2147</strain>
    </source>
</reference>
<organism evidence="2 3">
    <name type="scientific">Modicella reniformis</name>
    <dbReference type="NCBI Taxonomy" id="1440133"/>
    <lineage>
        <taxon>Eukaryota</taxon>
        <taxon>Fungi</taxon>
        <taxon>Fungi incertae sedis</taxon>
        <taxon>Mucoromycota</taxon>
        <taxon>Mortierellomycotina</taxon>
        <taxon>Mortierellomycetes</taxon>
        <taxon>Mortierellales</taxon>
        <taxon>Mortierellaceae</taxon>
        <taxon>Modicella</taxon>
    </lineage>
</organism>
<comment type="caution">
    <text evidence="2">The sequence shown here is derived from an EMBL/GenBank/DDBJ whole genome shotgun (WGS) entry which is preliminary data.</text>
</comment>